<keyword evidence="6" id="KW-0521">NADP</keyword>
<dbReference type="PANTHER" id="PTHR43899">
    <property type="entry name" value="RH59310P"/>
    <property type="match status" value="1"/>
</dbReference>
<organism evidence="22 23">
    <name type="scientific">Megalops atlanticus</name>
    <name type="common">Tarpon</name>
    <name type="synonym">Clupea gigantea</name>
    <dbReference type="NCBI Taxonomy" id="7932"/>
    <lineage>
        <taxon>Eukaryota</taxon>
        <taxon>Metazoa</taxon>
        <taxon>Chordata</taxon>
        <taxon>Craniata</taxon>
        <taxon>Vertebrata</taxon>
        <taxon>Euteleostomi</taxon>
        <taxon>Actinopterygii</taxon>
        <taxon>Neopterygii</taxon>
        <taxon>Teleostei</taxon>
        <taxon>Elopiformes</taxon>
        <taxon>Megalopidae</taxon>
        <taxon>Megalops</taxon>
    </lineage>
</organism>
<evidence type="ECO:0000256" key="20">
    <source>
        <dbReference type="ARBA" id="ARBA00049509"/>
    </source>
</evidence>
<feature type="transmembrane region" description="Helical" evidence="21">
    <location>
        <begin position="283"/>
        <end position="302"/>
    </location>
</feature>
<dbReference type="InterPro" id="IPR051019">
    <property type="entry name" value="VLCFA-Steroid_DH"/>
</dbReference>
<keyword evidence="11 21" id="KW-0472">Membrane</keyword>
<dbReference type="PRINTS" id="PR00080">
    <property type="entry name" value="SDRFAMILY"/>
</dbReference>
<evidence type="ECO:0000256" key="13">
    <source>
        <dbReference type="ARBA" id="ARBA00037337"/>
    </source>
</evidence>
<dbReference type="SUPFAM" id="SSF51735">
    <property type="entry name" value="NAD(P)-binding Rossmann-fold domains"/>
    <property type="match status" value="1"/>
</dbReference>
<dbReference type="PRINTS" id="PR00081">
    <property type="entry name" value="GDHRDH"/>
</dbReference>
<comment type="pathway">
    <text evidence="14">Steroid biosynthesis; estrogen biosynthesis.</text>
</comment>
<comment type="catalytic activity">
    <reaction evidence="20">
        <text>a very-long-chain (3R)-3-hydroxyacyl-CoA + NADP(+) = a very-long-chain 3-oxoacyl-CoA + NADPH + H(+)</text>
        <dbReference type="Rhea" id="RHEA:48680"/>
        <dbReference type="ChEBI" id="CHEBI:15378"/>
        <dbReference type="ChEBI" id="CHEBI:57783"/>
        <dbReference type="ChEBI" id="CHEBI:58349"/>
        <dbReference type="ChEBI" id="CHEBI:85440"/>
        <dbReference type="ChEBI" id="CHEBI:90725"/>
        <dbReference type="EC" id="1.1.1.330"/>
    </reaction>
</comment>
<dbReference type="InterPro" id="IPR002347">
    <property type="entry name" value="SDR_fam"/>
</dbReference>
<evidence type="ECO:0000256" key="15">
    <source>
        <dbReference type="ARBA" id="ARBA00038261"/>
    </source>
</evidence>
<dbReference type="EMBL" id="JAFDVH010000007">
    <property type="protein sequence ID" value="KAG7473852.1"/>
    <property type="molecule type" value="Genomic_DNA"/>
</dbReference>
<reference evidence="22" key="1">
    <citation type="submission" date="2021-01" db="EMBL/GenBank/DDBJ databases">
        <authorList>
            <person name="Zahm M."/>
            <person name="Roques C."/>
            <person name="Cabau C."/>
            <person name="Klopp C."/>
            <person name="Donnadieu C."/>
            <person name="Jouanno E."/>
            <person name="Lampietro C."/>
            <person name="Louis A."/>
            <person name="Herpin A."/>
            <person name="Echchiki A."/>
            <person name="Berthelot C."/>
            <person name="Parey E."/>
            <person name="Roest-Crollius H."/>
            <person name="Braasch I."/>
            <person name="Postlethwait J."/>
            <person name="Bobe J."/>
            <person name="Montfort J."/>
            <person name="Bouchez O."/>
            <person name="Begum T."/>
            <person name="Mejri S."/>
            <person name="Adams A."/>
            <person name="Chen W.-J."/>
            <person name="Guiguen Y."/>
        </authorList>
    </citation>
    <scope>NUCLEOTIDE SEQUENCE</scope>
    <source>
        <strain evidence="22">YG-15Mar2019-1</strain>
        <tissue evidence="22">Brain</tissue>
    </source>
</reference>
<evidence type="ECO:0000256" key="2">
    <source>
        <dbReference type="ARBA" id="ARBA00005194"/>
    </source>
</evidence>
<keyword evidence="4 21" id="KW-0812">Transmembrane</keyword>
<evidence type="ECO:0000256" key="5">
    <source>
        <dbReference type="ARBA" id="ARBA00022824"/>
    </source>
</evidence>
<feature type="transmembrane region" description="Helical" evidence="21">
    <location>
        <begin position="189"/>
        <end position="208"/>
    </location>
</feature>
<evidence type="ECO:0000256" key="17">
    <source>
        <dbReference type="ARBA" id="ARBA00041250"/>
    </source>
</evidence>
<keyword evidence="23" id="KW-1185">Reference proteome</keyword>
<feature type="transmembrane region" description="Helical" evidence="21">
    <location>
        <begin position="16"/>
        <end position="34"/>
    </location>
</feature>
<dbReference type="GO" id="GO:0004303">
    <property type="term" value="F:estradiol 17-beta-dehydrogenase [NAD(P)+] activity"/>
    <property type="evidence" value="ECO:0007669"/>
    <property type="project" value="UniProtKB-EC"/>
</dbReference>
<comment type="caution">
    <text evidence="22">The sequence shown here is derived from an EMBL/GenBank/DDBJ whole genome shotgun (WGS) entry which is preliminary data.</text>
</comment>
<comment type="function">
    <text evidence="13">Catalyzes the second of the four reactions of the long-chain fatty acids elongation cycle. This endoplasmic reticulum-bound enzymatic process, allows the addition of two carbons to the chain of long- and very long-chain fatty acids/VLCFAs per cycle. This enzyme has a 3-ketoacyl-CoA reductase activity, reducing 3-ketoacyl-CoA to 3-hydroxyacyl-CoA, within each cycle of fatty acid elongation. Thereby, it may participate in the production of VLCFAs of different chain lengths that are involved in multiple biological processes as precursors of membrane lipids and lipid mediators. May also catalyze the transformation of estrone (E1) into estradiol (E2) and play a role in estrogen formation.</text>
</comment>
<evidence type="ECO:0000313" key="22">
    <source>
        <dbReference type="EMBL" id="KAG7473852.1"/>
    </source>
</evidence>
<accession>A0A9D3Q4A2</accession>
<evidence type="ECO:0000256" key="21">
    <source>
        <dbReference type="SAM" id="Phobius"/>
    </source>
</evidence>
<evidence type="ECO:0000256" key="1">
    <source>
        <dbReference type="ARBA" id="ARBA00004477"/>
    </source>
</evidence>
<evidence type="ECO:0000256" key="14">
    <source>
        <dbReference type="ARBA" id="ARBA00037929"/>
    </source>
</evidence>
<protein>
    <recommendedName>
        <fullName evidence="17">3-ketoacyl-CoA reductase</fullName>
        <ecNumber evidence="16">1.1.1.330</ecNumber>
        <ecNumber evidence="12">1.1.1.62</ecNumber>
    </recommendedName>
</protein>
<keyword evidence="8 21" id="KW-1133">Transmembrane helix</keyword>
<keyword evidence="3" id="KW-0444">Lipid biosynthesis</keyword>
<keyword evidence="5" id="KW-0256">Endoplasmic reticulum</keyword>
<dbReference type="CDD" id="cd05356">
    <property type="entry name" value="17beta-HSD1_like_SDR_c"/>
    <property type="match status" value="1"/>
</dbReference>
<evidence type="ECO:0000256" key="16">
    <source>
        <dbReference type="ARBA" id="ARBA00039105"/>
    </source>
</evidence>
<dbReference type="GO" id="GO:0141040">
    <property type="term" value="F:very-long-chain 3-oxoacyl-CoA reductase activity"/>
    <property type="evidence" value="ECO:0007669"/>
    <property type="project" value="UniProtKB-EC"/>
</dbReference>
<name>A0A9D3Q4A2_MEGAT</name>
<evidence type="ECO:0000256" key="19">
    <source>
        <dbReference type="ARBA" id="ARBA00048906"/>
    </source>
</evidence>
<evidence type="ECO:0000256" key="10">
    <source>
        <dbReference type="ARBA" id="ARBA00023098"/>
    </source>
</evidence>
<dbReference type="EC" id="1.1.1.330" evidence="16"/>
<keyword evidence="7" id="KW-0752">Steroid biosynthesis</keyword>
<dbReference type="Pfam" id="PF00106">
    <property type="entry name" value="adh_short"/>
    <property type="match status" value="1"/>
</dbReference>
<comment type="pathway">
    <text evidence="2">Lipid metabolism; fatty acid biosynthesis.</text>
</comment>
<evidence type="ECO:0000256" key="6">
    <source>
        <dbReference type="ARBA" id="ARBA00022857"/>
    </source>
</evidence>
<comment type="similarity">
    <text evidence="15">Belongs to the short-chain dehydrogenases/reductases (SDR) family. 17-beta-HSD 3 subfamily.</text>
</comment>
<evidence type="ECO:0000256" key="12">
    <source>
        <dbReference type="ARBA" id="ARBA00024072"/>
    </source>
</evidence>
<dbReference type="Proteomes" id="UP001046870">
    <property type="component" value="Chromosome 7"/>
</dbReference>
<dbReference type="FunFam" id="3.40.50.720:FF:000137">
    <property type="entry name" value="Hydroxysteroid (17-beta) dehydrogenase 3"/>
    <property type="match status" value="1"/>
</dbReference>
<evidence type="ECO:0000256" key="11">
    <source>
        <dbReference type="ARBA" id="ARBA00023136"/>
    </source>
</evidence>
<comment type="subcellular location">
    <subcellularLocation>
        <location evidence="1">Endoplasmic reticulum membrane</location>
        <topology evidence="1">Multi-pass membrane protein</topology>
    </subcellularLocation>
</comment>
<dbReference type="InterPro" id="IPR020904">
    <property type="entry name" value="Sc_DH/Rdtase_CS"/>
</dbReference>
<dbReference type="PANTHER" id="PTHR43899:SF14">
    <property type="entry name" value="VERY-LONG-CHAIN 3-OXOACYL-COA REDUCTASE"/>
    <property type="match status" value="1"/>
</dbReference>
<sequence>MQSFDMEALLRAVEAPLYWVGAFTAAWVSVWLMYRLLSGLRIWVLGNGQLISTKLGKWAVVTGATDGIGKAYAEELARRGFAMMLISRSQEKLDDVAHSLESRFKVETKTIAVDFGSIDIYPKIEAGLAGLEIGVLVNNVGISYTYPEFFLNVPDLDNFINTMINVNITSVCQMTRLVLPRMVERSKGVILNISSASGMYPVPLLTIYSSTKAFVDFFSRGLHAEYKSKGIIIQSVLPFFVATKMTKIRKPTLDKPTPERYVAAELTTVGLQSQTNGYLPHAIMGWVTTVLVPINLVIHFGMQMGKAQRAGYLRRRKQR</sequence>
<evidence type="ECO:0000313" key="23">
    <source>
        <dbReference type="Proteomes" id="UP001046870"/>
    </source>
</evidence>
<dbReference type="GO" id="GO:0006694">
    <property type="term" value="P:steroid biosynthetic process"/>
    <property type="evidence" value="ECO:0007669"/>
    <property type="project" value="UniProtKB-KW"/>
</dbReference>
<dbReference type="EC" id="1.1.1.62" evidence="12"/>
<evidence type="ECO:0000256" key="4">
    <source>
        <dbReference type="ARBA" id="ARBA00022692"/>
    </source>
</evidence>
<evidence type="ECO:0000256" key="18">
    <source>
        <dbReference type="ARBA" id="ARBA00048022"/>
    </source>
</evidence>
<keyword evidence="9" id="KW-0560">Oxidoreductase</keyword>
<comment type="catalytic activity">
    <reaction evidence="18">
        <text>17beta-estradiol + NAD(+) = estrone + NADH + H(+)</text>
        <dbReference type="Rhea" id="RHEA:24612"/>
        <dbReference type="ChEBI" id="CHEBI:15378"/>
        <dbReference type="ChEBI" id="CHEBI:16469"/>
        <dbReference type="ChEBI" id="CHEBI:17263"/>
        <dbReference type="ChEBI" id="CHEBI:57540"/>
        <dbReference type="ChEBI" id="CHEBI:57945"/>
        <dbReference type="EC" id="1.1.1.62"/>
    </reaction>
</comment>
<dbReference type="OrthoDB" id="5545019at2759"/>
<dbReference type="Gene3D" id="3.40.50.720">
    <property type="entry name" value="NAD(P)-binding Rossmann-like Domain"/>
    <property type="match status" value="1"/>
</dbReference>
<dbReference type="AlphaFoldDB" id="A0A9D3Q4A2"/>
<dbReference type="PIRSF" id="PIRSF000126">
    <property type="entry name" value="11-beta-HSD1"/>
    <property type="match status" value="1"/>
</dbReference>
<evidence type="ECO:0000256" key="7">
    <source>
        <dbReference type="ARBA" id="ARBA00022955"/>
    </source>
</evidence>
<dbReference type="GO" id="GO:0005789">
    <property type="term" value="C:endoplasmic reticulum membrane"/>
    <property type="evidence" value="ECO:0007669"/>
    <property type="project" value="UniProtKB-SubCell"/>
</dbReference>
<evidence type="ECO:0000256" key="3">
    <source>
        <dbReference type="ARBA" id="ARBA00022516"/>
    </source>
</evidence>
<comment type="catalytic activity">
    <reaction evidence="19">
        <text>17beta-estradiol + NADP(+) = estrone + NADPH + H(+)</text>
        <dbReference type="Rhea" id="RHEA:24616"/>
        <dbReference type="ChEBI" id="CHEBI:15378"/>
        <dbReference type="ChEBI" id="CHEBI:16469"/>
        <dbReference type="ChEBI" id="CHEBI:17263"/>
        <dbReference type="ChEBI" id="CHEBI:57783"/>
        <dbReference type="ChEBI" id="CHEBI:58349"/>
        <dbReference type="EC" id="1.1.1.62"/>
    </reaction>
</comment>
<keyword evidence="10" id="KW-0443">Lipid metabolism</keyword>
<proteinExistence type="inferred from homology"/>
<dbReference type="InterPro" id="IPR036291">
    <property type="entry name" value="NAD(P)-bd_dom_sf"/>
</dbReference>
<dbReference type="PROSITE" id="PS00061">
    <property type="entry name" value="ADH_SHORT"/>
    <property type="match status" value="1"/>
</dbReference>
<evidence type="ECO:0000256" key="9">
    <source>
        <dbReference type="ARBA" id="ARBA00023002"/>
    </source>
</evidence>
<evidence type="ECO:0000256" key="8">
    <source>
        <dbReference type="ARBA" id="ARBA00022989"/>
    </source>
</evidence>
<gene>
    <name evidence="22" type="ORF">MATL_G00100060</name>
</gene>